<gene>
    <name evidence="1" type="ORF">KO481_42040</name>
</gene>
<dbReference type="InterPro" id="IPR036894">
    <property type="entry name" value="YbaB-like_sf"/>
</dbReference>
<proteinExistence type="predicted"/>
<organism evidence="1 2">
    <name type="scientific">Nocardia albiluteola</name>
    <dbReference type="NCBI Taxonomy" id="2842303"/>
    <lineage>
        <taxon>Bacteria</taxon>
        <taxon>Bacillati</taxon>
        <taxon>Actinomycetota</taxon>
        <taxon>Actinomycetes</taxon>
        <taxon>Mycobacteriales</taxon>
        <taxon>Nocardiaceae</taxon>
        <taxon>Nocardia</taxon>
    </lineage>
</organism>
<accession>A0ABS6BE81</accession>
<sequence length="81" mass="8496">MRRLSDDLAALEIRHTGAGGAVTVIVDGSARLLDIQLSVDISRLSPAEFGRAVIDTAAAAAHRALARRGALIGEFNEQVNS</sequence>
<protein>
    <submittedName>
        <fullName evidence="1">YbaB/EbfC family nucleoid-associated protein</fullName>
    </submittedName>
</protein>
<comment type="caution">
    <text evidence="1">The sequence shown here is derived from an EMBL/GenBank/DDBJ whole genome shotgun (WGS) entry which is preliminary data.</text>
</comment>
<evidence type="ECO:0000313" key="2">
    <source>
        <dbReference type="Proteomes" id="UP000733379"/>
    </source>
</evidence>
<name>A0ABS6BE81_9NOCA</name>
<evidence type="ECO:0000313" key="1">
    <source>
        <dbReference type="EMBL" id="MBU3068085.1"/>
    </source>
</evidence>
<reference evidence="1 2" key="1">
    <citation type="submission" date="2021-06" db="EMBL/GenBank/DDBJ databases">
        <title>Actinomycetes sequencing.</title>
        <authorList>
            <person name="Shan Q."/>
        </authorList>
    </citation>
    <scope>NUCLEOTIDE SEQUENCE [LARGE SCALE GENOMIC DNA]</scope>
    <source>
        <strain evidence="1 2">NEAU-G5</strain>
    </source>
</reference>
<keyword evidence="2" id="KW-1185">Reference proteome</keyword>
<dbReference type="Gene3D" id="3.30.1310.10">
    <property type="entry name" value="Nucleoid-associated protein YbaB-like domain"/>
    <property type="match status" value="1"/>
</dbReference>
<dbReference type="EMBL" id="JAHKNI010000029">
    <property type="protein sequence ID" value="MBU3068085.1"/>
    <property type="molecule type" value="Genomic_DNA"/>
</dbReference>
<dbReference type="Proteomes" id="UP000733379">
    <property type="component" value="Unassembled WGS sequence"/>
</dbReference>
<dbReference type="Pfam" id="PF02575">
    <property type="entry name" value="YbaB_DNA_bd"/>
    <property type="match status" value="1"/>
</dbReference>
<dbReference type="InterPro" id="IPR004401">
    <property type="entry name" value="YbaB/EbfC"/>
</dbReference>